<keyword evidence="8 11" id="KW-0472">Membrane</keyword>
<dbReference type="InterPro" id="IPR011701">
    <property type="entry name" value="MFS"/>
</dbReference>
<feature type="transmembrane region" description="Helical" evidence="11">
    <location>
        <begin position="404"/>
        <end position="424"/>
    </location>
</feature>
<evidence type="ECO:0000256" key="4">
    <source>
        <dbReference type="ARBA" id="ARBA00022475"/>
    </source>
</evidence>
<dbReference type="PROSITE" id="PS50850">
    <property type="entry name" value="MFS"/>
    <property type="match status" value="1"/>
</dbReference>
<keyword evidence="4" id="KW-1003">Cell membrane</keyword>
<reference evidence="13 14" key="1">
    <citation type="submission" date="2020-07" db="EMBL/GenBank/DDBJ databases">
        <title>Sequencing the genomes of 1000 actinobacteria strains.</title>
        <authorList>
            <person name="Klenk H.-P."/>
        </authorList>
    </citation>
    <scope>NUCLEOTIDE SEQUENCE [LARGE SCALE GENOMIC DNA]</scope>
    <source>
        <strain evidence="13 14">DSM 42178</strain>
    </source>
</reference>
<dbReference type="EMBL" id="JACBZD010000001">
    <property type="protein sequence ID" value="NYI06232.1"/>
    <property type="molecule type" value="Genomic_DNA"/>
</dbReference>
<evidence type="ECO:0000256" key="6">
    <source>
        <dbReference type="ARBA" id="ARBA00022847"/>
    </source>
</evidence>
<keyword evidence="6" id="KW-0769">Symport</keyword>
<evidence type="ECO:0000256" key="8">
    <source>
        <dbReference type="ARBA" id="ARBA00023136"/>
    </source>
</evidence>
<feature type="domain" description="Major facilitator superfamily (MFS) profile" evidence="12">
    <location>
        <begin position="20"/>
        <end position="427"/>
    </location>
</feature>
<keyword evidence="3" id="KW-0813">Transport</keyword>
<comment type="similarity">
    <text evidence="2">Belongs to the major facilitator superfamily. Metabolite:H+ Symporter (MHS) family (TC 2.A.1.6) family.</text>
</comment>
<comment type="function">
    <text evidence="9">May be a proton symporter involved in the uptake of osmolytes such as proline and glycine betaine.</text>
</comment>
<proteinExistence type="inferred from homology"/>
<feature type="transmembrane region" description="Helical" evidence="11">
    <location>
        <begin position="284"/>
        <end position="305"/>
    </location>
</feature>
<organism evidence="13 14">
    <name type="scientific">Allostreptomyces psammosilenae</name>
    <dbReference type="NCBI Taxonomy" id="1892865"/>
    <lineage>
        <taxon>Bacteria</taxon>
        <taxon>Bacillati</taxon>
        <taxon>Actinomycetota</taxon>
        <taxon>Actinomycetes</taxon>
        <taxon>Kitasatosporales</taxon>
        <taxon>Streptomycetaceae</taxon>
        <taxon>Allostreptomyces</taxon>
    </lineage>
</organism>
<keyword evidence="14" id="KW-1185">Reference proteome</keyword>
<feature type="transmembrane region" description="Helical" evidence="11">
    <location>
        <begin position="251"/>
        <end position="272"/>
    </location>
</feature>
<keyword evidence="5 11" id="KW-0812">Transmembrane</keyword>
<dbReference type="PANTHER" id="PTHR43045:SF1">
    <property type="entry name" value="SHIKIMATE TRANSPORTER"/>
    <property type="match status" value="1"/>
</dbReference>
<dbReference type="Proteomes" id="UP000567795">
    <property type="component" value="Unassembled WGS sequence"/>
</dbReference>
<dbReference type="GO" id="GO:0005886">
    <property type="term" value="C:plasma membrane"/>
    <property type="evidence" value="ECO:0007669"/>
    <property type="project" value="UniProtKB-SubCell"/>
</dbReference>
<evidence type="ECO:0000256" key="9">
    <source>
        <dbReference type="ARBA" id="ARBA00037295"/>
    </source>
</evidence>
<accession>A0A853A703</accession>
<dbReference type="PANTHER" id="PTHR43045">
    <property type="entry name" value="SHIKIMATE TRANSPORTER"/>
    <property type="match status" value="1"/>
</dbReference>
<protein>
    <recommendedName>
        <fullName evidence="10">Putative proline/betaine transporter</fullName>
    </recommendedName>
</protein>
<evidence type="ECO:0000313" key="13">
    <source>
        <dbReference type="EMBL" id="NYI06232.1"/>
    </source>
</evidence>
<feature type="transmembrane region" description="Helical" evidence="11">
    <location>
        <begin position="377"/>
        <end position="398"/>
    </location>
</feature>
<evidence type="ECO:0000256" key="1">
    <source>
        <dbReference type="ARBA" id="ARBA00004651"/>
    </source>
</evidence>
<sequence>MAATTDHPDAPAGRRPLHRAFVASLAGTSLEWYDFAIYSAASALVFGDLFFPSGDPLTGTLLAFSTYAVGYLARPLGGFVFGRLGDVIGRKRVLAATLLLIGVATLLIGLLPTYSTIGVAAPALLVLLRFAQGVGVGGEWGGAVLLSSEFADSRSRGLWASAAQVGPPLGNLMANGVLALLGAVLSEEQFLSWGWRVAFLLSAVLVIFGLWIRAELEETPVFKAMEAEDVRPERPIREVFATQRRALTAAILSRIAPDVLYAMFTVFVLTYATQELGMERGQALVAVLVGSSLQVFLIPLAGALSDRVNRRALYLGGAVCAGVWPFVFFPMIDGGGQLPLVLGVVVGLVIHSVMYGPQAAFVAEQFTPRLRYTGSSLAYTLAGVVGGALAPLLFTALLARFGGWYALAGYIAVTAVLTVTGLLVGRDAAHDEDALVVEDGARPDGTRTAP</sequence>
<keyword evidence="7 11" id="KW-1133">Transmembrane helix</keyword>
<dbReference type="Gene3D" id="1.20.1250.20">
    <property type="entry name" value="MFS general substrate transporter like domains"/>
    <property type="match status" value="1"/>
</dbReference>
<dbReference type="GO" id="GO:0015293">
    <property type="term" value="F:symporter activity"/>
    <property type="evidence" value="ECO:0007669"/>
    <property type="project" value="UniProtKB-KW"/>
</dbReference>
<evidence type="ECO:0000256" key="2">
    <source>
        <dbReference type="ARBA" id="ARBA00008240"/>
    </source>
</evidence>
<comment type="subcellular location">
    <subcellularLocation>
        <location evidence="1">Cell membrane</location>
        <topology evidence="1">Multi-pass membrane protein</topology>
    </subcellularLocation>
</comment>
<feature type="transmembrane region" description="Helical" evidence="11">
    <location>
        <begin position="193"/>
        <end position="212"/>
    </location>
</feature>
<feature type="transmembrane region" description="Helical" evidence="11">
    <location>
        <begin position="93"/>
        <end position="111"/>
    </location>
</feature>
<feature type="transmembrane region" description="Helical" evidence="11">
    <location>
        <begin position="338"/>
        <end position="356"/>
    </location>
</feature>
<gene>
    <name evidence="13" type="ORF">FHU37_003175</name>
</gene>
<feature type="transmembrane region" description="Helical" evidence="11">
    <location>
        <begin position="20"/>
        <end position="41"/>
    </location>
</feature>
<dbReference type="SUPFAM" id="SSF103473">
    <property type="entry name" value="MFS general substrate transporter"/>
    <property type="match status" value="1"/>
</dbReference>
<evidence type="ECO:0000313" key="14">
    <source>
        <dbReference type="Proteomes" id="UP000567795"/>
    </source>
</evidence>
<evidence type="ECO:0000256" key="5">
    <source>
        <dbReference type="ARBA" id="ARBA00022692"/>
    </source>
</evidence>
<feature type="transmembrane region" description="Helical" evidence="11">
    <location>
        <begin position="312"/>
        <end position="332"/>
    </location>
</feature>
<evidence type="ECO:0000259" key="12">
    <source>
        <dbReference type="PROSITE" id="PS50850"/>
    </source>
</evidence>
<feature type="transmembrane region" description="Helical" evidence="11">
    <location>
        <begin position="61"/>
        <end position="81"/>
    </location>
</feature>
<comment type="caution">
    <text evidence="13">The sequence shown here is derived from an EMBL/GenBank/DDBJ whole genome shotgun (WGS) entry which is preliminary data.</text>
</comment>
<dbReference type="Pfam" id="PF07690">
    <property type="entry name" value="MFS_1"/>
    <property type="match status" value="1"/>
</dbReference>
<evidence type="ECO:0000256" key="10">
    <source>
        <dbReference type="ARBA" id="ARBA00039918"/>
    </source>
</evidence>
<evidence type="ECO:0000256" key="11">
    <source>
        <dbReference type="SAM" id="Phobius"/>
    </source>
</evidence>
<dbReference type="CDD" id="cd17369">
    <property type="entry name" value="MFS_ShiA_like"/>
    <property type="match status" value="1"/>
</dbReference>
<dbReference type="InterPro" id="IPR036259">
    <property type="entry name" value="MFS_trans_sf"/>
</dbReference>
<name>A0A853A703_9ACTN</name>
<evidence type="ECO:0000256" key="3">
    <source>
        <dbReference type="ARBA" id="ARBA00022448"/>
    </source>
</evidence>
<dbReference type="AlphaFoldDB" id="A0A853A703"/>
<dbReference type="InterPro" id="IPR020846">
    <property type="entry name" value="MFS_dom"/>
</dbReference>
<dbReference type="RefSeq" id="WP_179814855.1">
    <property type="nucleotide sequence ID" value="NZ_JACBZD010000001.1"/>
</dbReference>
<evidence type="ECO:0000256" key="7">
    <source>
        <dbReference type="ARBA" id="ARBA00022989"/>
    </source>
</evidence>
<dbReference type="FunFam" id="1.20.1250.20:FF:000001">
    <property type="entry name" value="Dicarboxylate MFS transporter"/>
    <property type="match status" value="1"/>
</dbReference>